<accession>K7A0R6</accession>
<protein>
    <submittedName>
        <fullName evidence="2">ISEc14 transposase B</fullName>
    </submittedName>
</protein>
<evidence type="ECO:0000259" key="1">
    <source>
        <dbReference type="Pfam" id="PF13333"/>
    </source>
</evidence>
<dbReference type="Pfam" id="PF13333">
    <property type="entry name" value="rve_2"/>
    <property type="match status" value="1"/>
</dbReference>
<keyword evidence="3" id="KW-1185">Reference proteome</keyword>
<organism evidence="2 3">
    <name type="scientific">Paraglaciecola psychrophila 170</name>
    <dbReference type="NCBI Taxonomy" id="1129794"/>
    <lineage>
        <taxon>Bacteria</taxon>
        <taxon>Pseudomonadati</taxon>
        <taxon>Pseudomonadota</taxon>
        <taxon>Gammaproteobacteria</taxon>
        <taxon>Alteromonadales</taxon>
        <taxon>Alteromonadaceae</taxon>
        <taxon>Paraglaciecola</taxon>
    </lineage>
</organism>
<dbReference type="PATRIC" id="fig|1129794.4.peg.436"/>
<evidence type="ECO:0000313" key="3">
    <source>
        <dbReference type="Proteomes" id="UP000011864"/>
    </source>
</evidence>
<dbReference type="EMBL" id="CP003837">
    <property type="protein sequence ID" value="AGH42552.1"/>
    <property type="molecule type" value="Genomic_DNA"/>
</dbReference>
<dbReference type="STRING" id="1129794.C427_0442"/>
<dbReference type="InterPro" id="IPR001584">
    <property type="entry name" value="Integrase_cat-core"/>
</dbReference>
<proteinExistence type="predicted"/>
<dbReference type="eggNOG" id="COG2801">
    <property type="taxonomic scope" value="Bacteria"/>
</dbReference>
<dbReference type="PANTHER" id="PTHR46889:SF4">
    <property type="entry name" value="TRANSPOSASE INSO FOR INSERTION SEQUENCE ELEMENT IS911B-RELATED"/>
    <property type="match status" value="1"/>
</dbReference>
<dbReference type="HOGENOM" id="CLU_027402_41_5_6"/>
<dbReference type="InterPro" id="IPR050900">
    <property type="entry name" value="Transposase_IS3/IS150/IS904"/>
</dbReference>
<dbReference type="GO" id="GO:0015074">
    <property type="term" value="P:DNA integration"/>
    <property type="evidence" value="ECO:0007669"/>
    <property type="project" value="InterPro"/>
</dbReference>
<dbReference type="AlphaFoldDB" id="K7A0R6"/>
<dbReference type="PANTHER" id="PTHR46889">
    <property type="entry name" value="TRANSPOSASE INSF FOR INSERTION SEQUENCE IS3B-RELATED"/>
    <property type="match status" value="1"/>
</dbReference>
<name>K7A0R6_9ALTE</name>
<sequence length="53" mass="6314">MAESFFHSIKTERVKRKVYATRSEAKADLFDYIEVFYNRTRLHSHLGHVSPDE</sequence>
<dbReference type="InterPro" id="IPR012337">
    <property type="entry name" value="RNaseH-like_sf"/>
</dbReference>
<dbReference type="Proteomes" id="UP000011864">
    <property type="component" value="Chromosome"/>
</dbReference>
<dbReference type="KEGG" id="gps:C427_0442"/>
<evidence type="ECO:0000313" key="2">
    <source>
        <dbReference type="EMBL" id="AGH42552.1"/>
    </source>
</evidence>
<feature type="domain" description="Integrase catalytic" evidence="1">
    <location>
        <begin position="3"/>
        <end position="51"/>
    </location>
</feature>
<gene>
    <name evidence="2" type="ORF">C427_0442</name>
</gene>
<reference evidence="2 3" key="1">
    <citation type="journal article" date="2013" name="Genome Announc.">
        <title>Complete Genome Sequence of Glaciecola psychrophila Strain 170T.</title>
        <authorList>
            <person name="Yin J."/>
            <person name="Chen J."/>
            <person name="Liu G."/>
            <person name="Yu Y."/>
            <person name="Song L."/>
            <person name="Wang X."/>
            <person name="Qu X."/>
        </authorList>
    </citation>
    <scope>NUCLEOTIDE SEQUENCE [LARGE SCALE GENOMIC DNA]</scope>
    <source>
        <strain evidence="2 3">170</strain>
    </source>
</reference>
<dbReference type="SUPFAM" id="SSF53098">
    <property type="entry name" value="Ribonuclease H-like"/>
    <property type="match status" value="1"/>
</dbReference>